<accession>A0A840Q8S4</accession>
<name>A0A840Q8S4_9PSEU</name>
<gene>
    <name evidence="1" type="ORF">BJ970_004380</name>
</gene>
<dbReference type="AlphaFoldDB" id="A0A840Q8S4"/>
<reference evidence="1 2" key="1">
    <citation type="submission" date="2020-08" db="EMBL/GenBank/DDBJ databases">
        <title>Sequencing the genomes of 1000 actinobacteria strains.</title>
        <authorList>
            <person name="Klenk H.-P."/>
        </authorList>
    </citation>
    <scope>NUCLEOTIDE SEQUENCE [LARGE SCALE GENOMIC DNA]</scope>
    <source>
        <strain evidence="1 2">DSM 45584</strain>
    </source>
</reference>
<dbReference type="Proteomes" id="UP000584374">
    <property type="component" value="Unassembled WGS sequence"/>
</dbReference>
<proteinExistence type="predicted"/>
<evidence type="ECO:0000313" key="2">
    <source>
        <dbReference type="Proteomes" id="UP000584374"/>
    </source>
</evidence>
<comment type="caution">
    <text evidence="1">The sequence shown here is derived from an EMBL/GenBank/DDBJ whole genome shotgun (WGS) entry which is preliminary data.</text>
</comment>
<dbReference type="EMBL" id="JACHIW010000001">
    <property type="protein sequence ID" value="MBB5156846.1"/>
    <property type="molecule type" value="Genomic_DNA"/>
</dbReference>
<protein>
    <submittedName>
        <fullName evidence="1">Transposase</fullName>
    </submittedName>
</protein>
<evidence type="ECO:0000313" key="1">
    <source>
        <dbReference type="EMBL" id="MBB5156846.1"/>
    </source>
</evidence>
<sequence length="36" mass="4305">MIIHPARFHVTVKLIKRAMFGRANFDLLRRRVLART</sequence>
<keyword evidence="2" id="KW-1185">Reference proteome</keyword>
<organism evidence="1 2">
    <name type="scientific">Saccharopolyspora phatthalungensis</name>
    <dbReference type="NCBI Taxonomy" id="664693"/>
    <lineage>
        <taxon>Bacteria</taxon>
        <taxon>Bacillati</taxon>
        <taxon>Actinomycetota</taxon>
        <taxon>Actinomycetes</taxon>
        <taxon>Pseudonocardiales</taxon>
        <taxon>Pseudonocardiaceae</taxon>
        <taxon>Saccharopolyspora</taxon>
    </lineage>
</organism>